<evidence type="ECO:0000256" key="1">
    <source>
        <dbReference type="PROSITE-ProRule" id="PRU01076"/>
    </source>
</evidence>
<dbReference type="NCBIfam" id="TIGR01439">
    <property type="entry name" value="lp_hng_hel_AbrB"/>
    <property type="match status" value="1"/>
</dbReference>
<evidence type="ECO:0000313" key="6">
    <source>
        <dbReference type="Proteomes" id="UP001284771"/>
    </source>
</evidence>
<keyword evidence="6" id="KW-1185">Reference proteome</keyword>
<gene>
    <name evidence="3" type="ORF">JF537_11300</name>
    <name evidence="4" type="ORF">RIB56_08960</name>
</gene>
<dbReference type="PROSITE" id="PS51740">
    <property type="entry name" value="SPOVT_ABRB"/>
    <property type="match status" value="1"/>
</dbReference>
<dbReference type="GO" id="GO:0003677">
    <property type="term" value="F:DNA binding"/>
    <property type="evidence" value="ECO:0007669"/>
    <property type="project" value="UniProtKB-UniRule"/>
</dbReference>
<dbReference type="RefSeq" id="WP_062954612.1">
    <property type="nucleotide sequence ID" value="NZ_CANLXW010000023.1"/>
</dbReference>
<dbReference type="PANTHER" id="PTHR36432">
    <property type="match status" value="1"/>
</dbReference>
<dbReference type="Pfam" id="PF18277">
    <property type="entry name" value="AbrB_C"/>
    <property type="match status" value="1"/>
</dbReference>
<evidence type="ECO:0000259" key="2">
    <source>
        <dbReference type="PROSITE" id="PS51740"/>
    </source>
</evidence>
<evidence type="ECO:0000313" key="5">
    <source>
        <dbReference type="Proteomes" id="UP000664578"/>
    </source>
</evidence>
<organism evidence="3 5">
    <name type="scientific">Priestia flexa</name>
    <dbReference type="NCBI Taxonomy" id="86664"/>
    <lineage>
        <taxon>Bacteria</taxon>
        <taxon>Bacillati</taxon>
        <taxon>Bacillota</taxon>
        <taxon>Bacilli</taxon>
        <taxon>Bacillales</taxon>
        <taxon>Bacillaceae</taxon>
        <taxon>Priestia</taxon>
    </lineage>
</organism>
<keyword evidence="1 3" id="KW-0238">DNA-binding</keyword>
<accession>A0A1N6Z8X7</accession>
<dbReference type="AlphaFoldDB" id="A0A1N6Z8X7"/>
<dbReference type="Proteomes" id="UP000664578">
    <property type="component" value="Unassembled WGS sequence"/>
</dbReference>
<reference evidence="4" key="3">
    <citation type="submission" date="2024-05" db="EMBL/GenBank/DDBJ databases">
        <title>Draft genomic sequences of Priestia flexa CCM isolated from the soil of an abandoned mine contaminated by free cyanide in the high Andean zone of Tacna, Peru.</title>
        <authorList>
            <person name="Caceda Quiroz C.J."/>
            <person name="Maraza Chooque G.J."/>
            <person name="Fora Quispe G.L."/>
            <person name="Carpio Mamani M."/>
        </authorList>
    </citation>
    <scope>NUCLEOTIDE SEQUENCE</scope>
    <source>
        <strain evidence="4">CCM</strain>
    </source>
</reference>
<dbReference type="SMART" id="SM00966">
    <property type="entry name" value="SpoVT_AbrB"/>
    <property type="match status" value="1"/>
</dbReference>
<dbReference type="InterPro" id="IPR052731">
    <property type="entry name" value="B_subtilis_Trans_State_Reg"/>
</dbReference>
<dbReference type="PANTHER" id="PTHR36432:SF4">
    <property type="entry name" value="TRANSITION STATE REGULATOR ABH-RELATED"/>
    <property type="match status" value="1"/>
</dbReference>
<proteinExistence type="predicted"/>
<dbReference type="Pfam" id="PF04014">
    <property type="entry name" value="MazE_antitoxin"/>
    <property type="match status" value="1"/>
</dbReference>
<evidence type="ECO:0000313" key="4">
    <source>
        <dbReference type="EMBL" id="MDW8516261.1"/>
    </source>
</evidence>
<evidence type="ECO:0000313" key="3">
    <source>
        <dbReference type="EMBL" id="MBN8252160.1"/>
    </source>
</evidence>
<dbReference type="InterPro" id="IPR037914">
    <property type="entry name" value="SpoVT-AbrB_sf"/>
</dbReference>
<dbReference type="EMBL" id="JAWUZT010000021">
    <property type="protein sequence ID" value="MDW8516261.1"/>
    <property type="molecule type" value="Genomic_DNA"/>
</dbReference>
<reference evidence="6" key="2">
    <citation type="submission" date="2023-07" db="EMBL/GenBank/DDBJ databases">
        <title>Draft genomic sequences of Priestia flexa CCM isolated from the soil of an abandoned mine contaminated by free cyanide in the high Andean zone of Tacna, Peru.</title>
        <authorList>
            <person name="Caceda Quiroz C.J."/>
            <person name="Maraza Chooque G.J."/>
            <person name="Fora Quispe G.L."/>
            <person name="Carpio Mamani M."/>
        </authorList>
    </citation>
    <scope>NUCLEOTIDE SEQUENCE [LARGE SCALE GENOMIC DNA]</scope>
    <source>
        <strain evidence="6">CCM</strain>
    </source>
</reference>
<dbReference type="Proteomes" id="UP001284771">
    <property type="component" value="Unassembled WGS sequence"/>
</dbReference>
<comment type="caution">
    <text evidence="3">The sequence shown here is derived from an EMBL/GenBank/DDBJ whole genome shotgun (WGS) entry which is preliminary data.</text>
</comment>
<dbReference type="InterPro" id="IPR040678">
    <property type="entry name" value="AbrB_C"/>
</dbReference>
<dbReference type="SUPFAM" id="SSF89447">
    <property type="entry name" value="AbrB/MazE/MraZ-like"/>
    <property type="match status" value="1"/>
</dbReference>
<dbReference type="InterPro" id="IPR007159">
    <property type="entry name" value="SpoVT-AbrB_dom"/>
</dbReference>
<protein>
    <submittedName>
        <fullName evidence="3">AbrB/MazE/SpoVT family DNA-binding domain-containing protein</fullName>
    </submittedName>
</protein>
<dbReference type="Gene3D" id="2.10.260.10">
    <property type="match status" value="1"/>
</dbReference>
<dbReference type="GeneID" id="93682606"/>
<feature type="domain" description="SpoVT-AbrB" evidence="2">
    <location>
        <begin position="5"/>
        <end position="50"/>
    </location>
</feature>
<sequence>MKSLGIVRKVDELGRVVIPVEMRRVLGINIKDPLEIFVKDGELMLRKFELENKCLITGEVTPENKQYAEGLILSPSGARLLFDQLKEDWDI</sequence>
<reference evidence="3" key="1">
    <citation type="submission" date="2020-12" db="EMBL/GenBank/DDBJ databases">
        <title>PHA producing bacteria isolated from mangrove.</title>
        <authorList>
            <person name="Zheng W."/>
            <person name="Yu S."/>
            <person name="Huang Y."/>
        </authorList>
    </citation>
    <scope>NUCLEOTIDE SEQUENCE</scope>
    <source>
        <strain evidence="3">GN22-4</strain>
    </source>
</reference>
<name>A0A1N6Z8X7_9BACI</name>
<dbReference type="EMBL" id="JAEMWV010000005">
    <property type="protein sequence ID" value="MBN8252160.1"/>
    <property type="molecule type" value="Genomic_DNA"/>
</dbReference>